<comment type="similarity">
    <text evidence="3">Belongs to the inositol monophosphatase superfamily.</text>
</comment>
<evidence type="ECO:0000313" key="14">
    <source>
        <dbReference type="Proteomes" id="UP000237752"/>
    </source>
</evidence>
<feature type="binding site" evidence="12">
    <location>
        <position position="90"/>
    </location>
    <ligand>
        <name>Mg(2+)</name>
        <dbReference type="ChEBI" id="CHEBI:18420"/>
        <label>2</label>
    </ligand>
</feature>
<keyword evidence="14" id="KW-1185">Reference proteome</keyword>
<evidence type="ECO:0000256" key="11">
    <source>
        <dbReference type="ARBA" id="ARBA00053547"/>
    </source>
</evidence>
<protein>
    <recommendedName>
        <fullName evidence="5">Histidinol-phosphatase</fullName>
        <ecNumber evidence="4">3.1.3.15</ecNumber>
    </recommendedName>
    <alternativeName>
        <fullName evidence="9">Histidinol-phosphate phosphatase</fullName>
    </alternativeName>
</protein>
<dbReference type="Gene3D" id="3.30.540.10">
    <property type="entry name" value="Fructose-1,6-Bisphosphatase, subunit A, domain 1"/>
    <property type="match status" value="1"/>
</dbReference>
<evidence type="ECO:0000256" key="7">
    <source>
        <dbReference type="ARBA" id="ARBA00022801"/>
    </source>
</evidence>
<dbReference type="PANTHER" id="PTHR43200">
    <property type="entry name" value="PHOSPHATASE"/>
    <property type="match status" value="1"/>
</dbReference>
<evidence type="ECO:0000313" key="13">
    <source>
        <dbReference type="EMBL" id="PRZ43341.1"/>
    </source>
</evidence>
<dbReference type="SUPFAM" id="SSF56655">
    <property type="entry name" value="Carbohydrate phosphatase"/>
    <property type="match status" value="1"/>
</dbReference>
<dbReference type="PROSITE" id="PS00629">
    <property type="entry name" value="IMP_1"/>
    <property type="match status" value="1"/>
</dbReference>
<dbReference type="FunFam" id="3.30.540.10:FF:000003">
    <property type="entry name" value="Inositol-1-monophosphatase"/>
    <property type="match status" value="1"/>
</dbReference>
<keyword evidence="6 12" id="KW-0479">Metal-binding</keyword>
<reference evidence="13 14" key="1">
    <citation type="submission" date="2018-03" db="EMBL/GenBank/DDBJ databases">
        <title>Genomic Encyclopedia of Archaeal and Bacterial Type Strains, Phase II (KMG-II): from individual species to whole genera.</title>
        <authorList>
            <person name="Goeker M."/>
        </authorList>
    </citation>
    <scope>NUCLEOTIDE SEQUENCE [LARGE SCALE GENOMIC DNA]</scope>
    <source>
        <strain evidence="13 14">DSM 100065</strain>
    </source>
</reference>
<comment type="pathway">
    <text evidence="2">Amino-acid biosynthesis; L-histidine biosynthesis; L-histidine from 5-phospho-alpha-D-ribose 1-diphosphate: step 8/9.</text>
</comment>
<dbReference type="Pfam" id="PF00459">
    <property type="entry name" value="Inositol_P"/>
    <property type="match status" value="1"/>
</dbReference>
<dbReference type="PRINTS" id="PR00377">
    <property type="entry name" value="IMPHPHTASES"/>
</dbReference>
<evidence type="ECO:0000256" key="10">
    <source>
        <dbReference type="ARBA" id="ARBA00049158"/>
    </source>
</evidence>
<dbReference type="InterPro" id="IPR020583">
    <property type="entry name" value="Inositol_monoP_metal-BS"/>
</dbReference>
<dbReference type="Proteomes" id="UP000237752">
    <property type="component" value="Unassembled WGS sequence"/>
</dbReference>
<dbReference type="InterPro" id="IPR051090">
    <property type="entry name" value="Inositol_monoP_superfamily"/>
</dbReference>
<dbReference type="GO" id="GO:0046872">
    <property type="term" value="F:metal ion binding"/>
    <property type="evidence" value="ECO:0007669"/>
    <property type="project" value="UniProtKB-KW"/>
</dbReference>
<evidence type="ECO:0000256" key="9">
    <source>
        <dbReference type="ARBA" id="ARBA00033209"/>
    </source>
</evidence>
<dbReference type="InterPro" id="IPR000760">
    <property type="entry name" value="Inositol_monophosphatase-like"/>
</dbReference>
<comment type="caution">
    <text evidence="13">The sequence shown here is derived from an EMBL/GenBank/DDBJ whole genome shotgun (WGS) entry which is preliminary data.</text>
</comment>
<evidence type="ECO:0000256" key="12">
    <source>
        <dbReference type="PIRSR" id="PIRSR600760-2"/>
    </source>
</evidence>
<organism evidence="13 14">
    <name type="scientific">Antricoccus suffuscus</name>
    <dbReference type="NCBI Taxonomy" id="1629062"/>
    <lineage>
        <taxon>Bacteria</taxon>
        <taxon>Bacillati</taxon>
        <taxon>Actinomycetota</taxon>
        <taxon>Actinomycetes</taxon>
        <taxon>Geodermatophilales</taxon>
        <taxon>Antricoccaceae</taxon>
        <taxon>Antricoccus</taxon>
    </lineage>
</organism>
<gene>
    <name evidence="13" type="ORF">CLV47_10226</name>
</gene>
<feature type="binding site" evidence="12">
    <location>
        <position position="88"/>
    </location>
    <ligand>
        <name>Mg(2+)</name>
        <dbReference type="ChEBI" id="CHEBI:18420"/>
        <label>1</label>
        <note>catalytic</note>
    </ligand>
</feature>
<name>A0A2T1A3Z9_9ACTN</name>
<evidence type="ECO:0000256" key="2">
    <source>
        <dbReference type="ARBA" id="ARBA00004970"/>
    </source>
</evidence>
<dbReference type="GO" id="GO:0000105">
    <property type="term" value="P:L-histidine biosynthetic process"/>
    <property type="evidence" value="ECO:0007669"/>
    <property type="project" value="TreeGrafter"/>
</dbReference>
<accession>A0A2T1A3Z9</accession>
<evidence type="ECO:0000256" key="8">
    <source>
        <dbReference type="ARBA" id="ARBA00022842"/>
    </source>
</evidence>
<feature type="binding site" evidence="12">
    <location>
        <position position="218"/>
    </location>
    <ligand>
        <name>Mg(2+)</name>
        <dbReference type="ChEBI" id="CHEBI:18420"/>
        <label>1</label>
        <note>catalytic</note>
    </ligand>
</feature>
<keyword evidence="8 12" id="KW-0460">Magnesium</keyword>
<dbReference type="EC" id="3.1.3.15" evidence="4"/>
<dbReference type="PANTHER" id="PTHR43200:SF6">
    <property type="entry name" value="3'(2'),5'-BISPHOSPHATE NUCLEOTIDASE"/>
    <property type="match status" value="1"/>
</dbReference>
<dbReference type="EMBL" id="PVUE01000002">
    <property type="protein sequence ID" value="PRZ43341.1"/>
    <property type="molecule type" value="Genomic_DNA"/>
</dbReference>
<dbReference type="Gene3D" id="3.40.190.80">
    <property type="match status" value="1"/>
</dbReference>
<evidence type="ECO:0000256" key="4">
    <source>
        <dbReference type="ARBA" id="ARBA00013085"/>
    </source>
</evidence>
<feature type="binding site" evidence="12">
    <location>
        <position position="73"/>
    </location>
    <ligand>
        <name>Mg(2+)</name>
        <dbReference type="ChEBI" id="CHEBI:18420"/>
        <label>1</label>
        <note>catalytic</note>
    </ligand>
</feature>
<comment type="catalytic activity">
    <reaction evidence="10">
        <text>L-histidinol phosphate + H2O = L-histidinol + phosphate</text>
        <dbReference type="Rhea" id="RHEA:14465"/>
        <dbReference type="ChEBI" id="CHEBI:15377"/>
        <dbReference type="ChEBI" id="CHEBI:43474"/>
        <dbReference type="ChEBI" id="CHEBI:57699"/>
        <dbReference type="ChEBI" id="CHEBI:57980"/>
        <dbReference type="EC" id="3.1.3.15"/>
    </reaction>
</comment>
<evidence type="ECO:0000256" key="3">
    <source>
        <dbReference type="ARBA" id="ARBA00009759"/>
    </source>
</evidence>
<sequence>MSAMPAEYNDDLRLAHVLADQVDALTMAKFKSMDFTVETKPDLTPVTDADKDAEDLIRALLGRHRSRDSVLGEEGGTTGHGPRKWVIDPIDGTKNFVRGVPVWATLIALMDGDDIVMGVVSAPALGKRWWAAKGSGAWTGKSLSAASRISVSSVATLADASLSYASLGGWGERGQFEPFITLMLRCWRSRAYGDFWSYMLLAEGAVDIAAEPELSLWDFAALVPIVTEAGGRFTGIGGGSPLTELNAVATNGHLHDEVIEALKIADEPDAHEEKRGGYL</sequence>
<evidence type="ECO:0000256" key="5">
    <source>
        <dbReference type="ARBA" id="ARBA00021697"/>
    </source>
</evidence>
<evidence type="ECO:0000256" key="1">
    <source>
        <dbReference type="ARBA" id="ARBA00001946"/>
    </source>
</evidence>
<dbReference type="AlphaFoldDB" id="A0A2T1A3Z9"/>
<keyword evidence="7" id="KW-0378">Hydrolase</keyword>
<dbReference type="GO" id="GO:0004401">
    <property type="term" value="F:histidinol-phosphatase activity"/>
    <property type="evidence" value="ECO:0007669"/>
    <property type="project" value="UniProtKB-EC"/>
</dbReference>
<feature type="binding site" evidence="12">
    <location>
        <position position="91"/>
    </location>
    <ligand>
        <name>Mg(2+)</name>
        <dbReference type="ChEBI" id="CHEBI:18420"/>
        <label>1</label>
        <note>catalytic</note>
    </ligand>
</feature>
<comment type="function">
    <text evidence="11">Catalyzes the dephosphorylation of histidinol-phosphate to histidinol, the direct precursor of histidine.</text>
</comment>
<comment type="cofactor">
    <cofactor evidence="1 12">
        <name>Mg(2+)</name>
        <dbReference type="ChEBI" id="CHEBI:18420"/>
    </cofactor>
</comment>
<proteinExistence type="inferred from homology"/>
<evidence type="ECO:0000256" key="6">
    <source>
        <dbReference type="ARBA" id="ARBA00022723"/>
    </source>
</evidence>